<gene>
    <name evidence="2" type="ORF">V3330_02110</name>
</gene>
<evidence type="ECO:0000313" key="3">
    <source>
        <dbReference type="Proteomes" id="UP001359886"/>
    </source>
</evidence>
<keyword evidence="1" id="KW-0732">Signal</keyword>
<dbReference type="Proteomes" id="UP001359886">
    <property type="component" value="Unassembled WGS sequence"/>
</dbReference>
<feature type="chain" id="PRO_5043757245" evidence="1">
    <location>
        <begin position="28"/>
        <end position="611"/>
    </location>
</feature>
<reference evidence="2 3" key="1">
    <citation type="submission" date="2024-02" db="EMBL/GenBank/DDBJ databases">
        <title>A novel Wenzhouxiangellaceae bacterium, isolated from coastal sediments.</title>
        <authorList>
            <person name="Du Z.-J."/>
            <person name="Ye Y.-Q."/>
            <person name="Zhang X.-Y."/>
        </authorList>
    </citation>
    <scope>NUCLEOTIDE SEQUENCE [LARGE SCALE GENOMIC DNA]</scope>
    <source>
        <strain evidence="2 3">CH-27</strain>
    </source>
</reference>
<proteinExistence type="predicted"/>
<comment type="caution">
    <text evidence="2">The sequence shown here is derived from an EMBL/GenBank/DDBJ whole genome shotgun (WGS) entry which is preliminary data.</text>
</comment>
<dbReference type="AlphaFoldDB" id="A0AAW9R9L1"/>
<feature type="signal peptide" evidence="1">
    <location>
        <begin position="1"/>
        <end position="27"/>
    </location>
</feature>
<dbReference type="InterPro" id="IPR015943">
    <property type="entry name" value="WD40/YVTN_repeat-like_dom_sf"/>
</dbReference>
<evidence type="ECO:0000256" key="1">
    <source>
        <dbReference type="SAM" id="SignalP"/>
    </source>
</evidence>
<keyword evidence="3" id="KW-1185">Reference proteome</keyword>
<protein>
    <submittedName>
        <fullName evidence="2">Uncharacterized protein</fullName>
    </submittedName>
</protein>
<name>A0AAW9R9L1_9GAMM</name>
<dbReference type="SUPFAM" id="SSF69322">
    <property type="entry name" value="Tricorn protease domain 2"/>
    <property type="match status" value="1"/>
</dbReference>
<dbReference type="InterPro" id="IPR051200">
    <property type="entry name" value="Host-pathogen_enzymatic-act"/>
</dbReference>
<dbReference type="PANTHER" id="PTHR47197">
    <property type="entry name" value="PROTEIN NIRF"/>
    <property type="match status" value="1"/>
</dbReference>
<dbReference type="RefSeq" id="WP_354693727.1">
    <property type="nucleotide sequence ID" value="NZ_JAZHOG010000001.1"/>
</dbReference>
<dbReference type="EMBL" id="JAZHOG010000001">
    <property type="protein sequence ID" value="MEJ8566407.1"/>
    <property type="molecule type" value="Genomic_DNA"/>
</dbReference>
<dbReference type="InterPro" id="IPR011048">
    <property type="entry name" value="Haem_d1_sf"/>
</dbReference>
<dbReference type="SUPFAM" id="SSF51004">
    <property type="entry name" value="C-terminal (heme d1) domain of cytochrome cd1-nitrite reductase"/>
    <property type="match status" value="1"/>
</dbReference>
<dbReference type="Gene3D" id="2.120.10.30">
    <property type="entry name" value="TolB, C-terminal domain"/>
    <property type="match status" value="1"/>
</dbReference>
<organism evidence="2 3">
    <name type="scientific">Elongatibacter sediminis</name>
    <dbReference type="NCBI Taxonomy" id="3119006"/>
    <lineage>
        <taxon>Bacteria</taxon>
        <taxon>Pseudomonadati</taxon>
        <taxon>Pseudomonadota</taxon>
        <taxon>Gammaproteobacteria</taxon>
        <taxon>Chromatiales</taxon>
        <taxon>Wenzhouxiangellaceae</taxon>
        <taxon>Elongatibacter</taxon>
    </lineage>
</organism>
<sequence>MHAPTQRNPMRPGIALALLVQASLLQAESIPLDALNSPLPEYGVVRGPDGYYFARSSAAFGENGAESILVLRPDGRIEPPPWASPEHNESDPYFRSDFTRVCFVSDRPDPADPHPGDADIWCAHRSADSWSPPSRVPEPVNSPAREFSPVITLSAELYFASDRPGGQGLGDLYRAVDSGRGTWDVTNLGPPVNSPGGEWNLDISPTGDSLLFEASHRFTNRSVSGDLYLSRRLPDGWSTPVPLSRLNATGSELMPRFHASGQLVYSASRDGDAQIRLVAAGDFLPVGPRLLAVSRSAHELVVIDPRTLNVLERRPAGSGPHEVAITEDGRRYLIPSHGVFPVPHSEPIRPDQMRWSESESTGYIVGDLMSQAATREYRAPCERPHGITMTAQGDRAWLTCEDSGDIVELAPDTGEVLRRLHTGPGVHKVLYLARKNRLLASNPETGEAYLVHLDDASITPLNTGAGAEALAASADENTGWVANGFARTLCRIDVESAEVDGCWPTGGAFPIALAVDERLDVIWIARSASADLAVFSIGERKVVREIPLPSNPLGMALDATGGRLFVTLPRLNRILVLDTGSATITGHIDDIMEADDLDFVPTAAFGSTPDT</sequence>
<evidence type="ECO:0000313" key="2">
    <source>
        <dbReference type="EMBL" id="MEJ8566407.1"/>
    </source>
</evidence>
<dbReference type="Gene3D" id="2.130.10.10">
    <property type="entry name" value="YVTN repeat-like/Quinoprotein amine dehydrogenase"/>
    <property type="match status" value="2"/>
</dbReference>
<accession>A0AAW9R9L1</accession>
<dbReference type="InterPro" id="IPR011042">
    <property type="entry name" value="6-blade_b-propeller_TolB-like"/>
</dbReference>
<dbReference type="PANTHER" id="PTHR47197:SF3">
    <property type="entry name" value="DIHYDRO-HEME D1 DEHYDROGENASE"/>
    <property type="match status" value="1"/>
</dbReference>